<proteinExistence type="predicted"/>
<dbReference type="EMBL" id="JACSDI010000001">
    <property type="protein sequence ID" value="MCG9962429.1"/>
    <property type="molecule type" value="Genomic_DNA"/>
</dbReference>
<dbReference type="Proteomes" id="UP000829384">
    <property type="component" value="Unassembled WGS sequence"/>
</dbReference>
<accession>A0ABS9QQ07</accession>
<organism evidence="1 2">
    <name type="scientific">Shewanella cutis</name>
    <dbReference type="NCBI Taxonomy" id="2766780"/>
    <lineage>
        <taxon>Bacteria</taxon>
        <taxon>Pseudomonadati</taxon>
        <taxon>Pseudomonadota</taxon>
        <taxon>Gammaproteobacteria</taxon>
        <taxon>Alteromonadales</taxon>
        <taxon>Shewanellaceae</taxon>
        <taxon>Shewanella</taxon>
    </lineage>
</organism>
<name>A0ABS9QQ07_9GAMM</name>
<comment type="caution">
    <text evidence="1">The sequence shown here is derived from an EMBL/GenBank/DDBJ whole genome shotgun (WGS) entry which is preliminary data.</text>
</comment>
<evidence type="ECO:0000313" key="2">
    <source>
        <dbReference type="Proteomes" id="UP000829384"/>
    </source>
</evidence>
<reference evidence="1 2" key="1">
    <citation type="submission" date="2020-08" db="EMBL/GenBank/DDBJ databases">
        <title>Whole genome sequence of Shewanella sp strain PS-2.</title>
        <authorList>
            <person name="Das S.K."/>
        </authorList>
    </citation>
    <scope>NUCLEOTIDE SEQUENCE [LARGE SCALE GENOMIC DNA]</scope>
    <source>
        <strain evidence="1 2">PS-2</strain>
    </source>
</reference>
<protein>
    <submittedName>
        <fullName evidence="1">Uncharacterized protein</fullName>
    </submittedName>
</protein>
<evidence type="ECO:0000313" key="1">
    <source>
        <dbReference type="EMBL" id="MCG9962429.1"/>
    </source>
</evidence>
<dbReference type="RefSeq" id="WP_240129233.1">
    <property type="nucleotide sequence ID" value="NZ_JACSDI010000001.1"/>
</dbReference>
<keyword evidence="2" id="KW-1185">Reference proteome</keyword>
<sequence length="115" mass="13435">MAISNHIQRMYLDSEYAHDYIYNKEAVLKGMGISLSEVDTNPSIKFLEVISDPRFRAASIARDYDNIIQLLVDYNLVNADDFSKLVPQYQFYIEQNKEEYEKLFLANDLSSVQLR</sequence>
<gene>
    <name evidence="1" type="ORF">H9J30_00535</name>
</gene>